<reference evidence="3 4" key="1">
    <citation type="journal article" date="2015" name="Int. J. Syst. Evol. Microbiol.">
        <title>Exiguobacterium enclense sp. nov., isolated from sediment.</title>
        <authorList>
            <person name="Dastager S.G."/>
            <person name="Mawlankar R."/>
            <person name="Sonalkar V.V."/>
            <person name="Thorat M.N."/>
            <person name="Mual P."/>
            <person name="Verma A."/>
            <person name="Krishnamurthi S."/>
            <person name="Tang S.K."/>
            <person name="Li W.J."/>
        </authorList>
    </citation>
    <scope>NUCLEOTIDE SEQUENCE [LARGE SCALE GENOMIC DNA]</scope>
    <source>
        <strain evidence="3 4">NIO-1109</strain>
    </source>
</reference>
<dbReference type="InterPro" id="IPR003018">
    <property type="entry name" value="GAF"/>
</dbReference>
<dbReference type="Pfam" id="PF01590">
    <property type="entry name" value="GAF"/>
    <property type="match status" value="1"/>
</dbReference>
<comment type="caution">
    <text evidence="3">The sequence shown here is derived from an EMBL/GenBank/DDBJ whole genome shotgun (WGS) entry which is preliminary data.</text>
</comment>
<dbReference type="SMART" id="SM00052">
    <property type="entry name" value="EAL"/>
    <property type="match status" value="1"/>
</dbReference>
<accession>A0A0V8GGP5</accession>
<dbReference type="AlphaFoldDB" id="A0A0V8GGP5"/>
<feature type="domain" description="GGDEF" evidence="2">
    <location>
        <begin position="190"/>
        <end position="327"/>
    </location>
</feature>
<dbReference type="PROSITE" id="PS50883">
    <property type="entry name" value="EAL"/>
    <property type="match status" value="1"/>
</dbReference>
<evidence type="ECO:0000313" key="4">
    <source>
        <dbReference type="Proteomes" id="UP000053797"/>
    </source>
</evidence>
<dbReference type="Gene3D" id="3.30.450.40">
    <property type="match status" value="1"/>
</dbReference>
<protein>
    <submittedName>
        <fullName evidence="3">Diguanylate cyclase</fullName>
    </submittedName>
</protein>
<gene>
    <name evidence="3" type="ORF">AS033_08765</name>
</gene>
<dbReference type="InterPro" id="IPR029016">
    <property type="entry name" value="GAF-like_dom_sf"/>
</dbReference>
<evidence type="ECO:0000259" key="2">
    <source>
        <dbReference type="PROSITE" id="PS50887"/>
    </source>
</evidence>
<name>A0A0V8GGP5_9BACL</name>
<dbReference type="EMBL" id="LNQL01000002">
    <property type="protein sequence ID" value="KSU49448.1"/>
    <property type="molecule type" value="Genomic_DNA"/>
</dbReference>
<dbReference type="CDD" id="cd01949">
    <property type="entry name" value="GGDEF"/>
    <property type="match status" value="1"/>
</dbReference>
<evidence type="ECO:0000259" key="1">
    <source>
        <dbReference type="PROSITE" id="PS50883"/>
    </source>
</evidence>
<dbReference type="SUPFAM" id="SSF141868">
    <property type="entry name" value="EAL domain-like"/>
    <property type="match status" value="1"/>
</dbReference>
<evidence type="ECO:0000313" key="3">
    <source>
        <dbReference type="EMBL" id="KSU49448.1"/>
    </source>
</evidence>
<dbReference type="PANTHER" id="PTHR44757:SF2">
    <property type="entry name" value="BIOFILM ARCHITECTURE MAINTENANCE PROTEIN MBAA"/>
    <property type="match status" value="1"/>
</dbReference>
<dbReference type="InterPro" id="IPR001633">
    <property type="entry name" value="EAL_dom"/>
</dbReference>
<dbReference type="InterPro" id="IPR035919">
    <property type="entry name" value="EAL_sf"/>
</dbReference>
<dbReference type="PANTHER" id="PTHR44757">
    <property type="entry name" value="DIGUANYLATE CYCLASE DGCP"/>
    <property type="match status" value="1"/>
</dbReference>
<dbReference type="SUPFAM" id="SSF55781">
    <property type="entry name" value="GAF domain-like"/>
    <property type="match status" value="1"/>
</dbReference>
<dbReference type="Pfam" id="PF00563">
    <property type="entry name" value="EAL"/>
    <property type="match status" value="1"/>
</dbReference>
<feature type="domain" description="EAL" evidence="1">
    <location>
        <begin position="337"/>
        <end position="592"/>
    </location>
</feature>
<dbReference type="InterPro" id="IPR052155">
    <property type="entry name" value="Biofilm_reg_signaling"/>
</dbReference>
<dbReference type="InterPro" id="IPR043128">
    <property type="entry name" value="Rev_trsase/Diguanyl_cyclase"/>
</dbReference>
<sequence length="596" mass="68257">MTDNRLRKEEDTVNNSHIRYEALHPLVEEILEKLSERIGVNTLFFALNDSYSNFVVKAINQERQLIEEGSTHVFQHVLCKLVVDETDGKVSINELLNDPLTVNHPVTKALGNGSFLGVAIKNAENEKIGTLCAFDDQPFDFKEQDIALVERYADIISKSINVETYVIKDALTDVYNERYMNRLISSVTIHPAFLMVLNLDRFHAINATHGYRSGNEVLREIANRLKYVPLPNHVVGRMDGNEFVVLAALEQEQEFEQHAEEYARIVTEAIEQPIVGVADEPIHVTASSGVSLLTGDMASRQTQIYAAEALMQQVKHDGKRRTSFVNPNRHAEQHPFASVLESELSHALERGQFELYYQWIVDAKQEHYVAVEALLRWNHPVLGFVSPTDFIPIAEKMEIFPDIGRFTICQAILDQRRLEETFGRKISVAVNLSANQFESDQLFSELIRLTEESYFPDERLILEIREEVLQTRRRFAIKRLEQLRQAGYRLTVDHFGSHYASLNSLLRLPVQAVKLDPIFTRRLVQNQLERSMIRSVHSLTSTLNIALVIQEVETPSQLQHIQTLDELLYVQGYEVHHPQPIDQLLVEDIIRGHAEV</sequence>
<dbReference type="InterPro" id="IPR029787">
    <property type="entry name" value="Nucleotide_cyclase"/>
</dbReference>
<dbReference type="Gene3D" id="3.30.70.270">
    <property type="match status" value="1"/>
</dbReference>
<dbReference type="SMART" id="SM00267">
    <property type="entry name" value="GGDEF"/>
    <property type="match status" value="1"/>
</dbReference>
<dbReference type="PROSITE" id="PS50887">
    <property type="entry name" value="GGDEF"/>
    <property type="match status" value="1"/>
</dbReference>
<dbReference type="SUPFAM" id="SSF55073">
    <property type="entry name" value="Nucleotide cyclase"/>
    <property type="match status" value="1"/>
</dbReference>
<organism evidence="3 4">
    <name type="scientific">Exiguobacterium indicum</name>
    <dbReference type="NCBI Taxonomy" id="296995"/>
    <lineage>
        <taxon>Bacteria</taxon>
        <taxon>Bacillati</taxon>
        <taxon>Bacillota</taxon>
        <taxon>Bacilli</taxon>
        <taxon>Bacillales</taxon>
        <taxon>Bacillales Family XII. Incertae Sedis</taxon>
        <taxon>Exiguobacterium</taxon>
    </lineage>
</organism>
<proteinExistence type="predicted"/>
<dbReference type="Gene3D" id="3.20.20.450">
    <property type="entry name" value="EAL domain"/>
    <property type="match status" value="1"/>
</dbReference>
<dbReference type="Proteomes" id="UP000053797">
    <property type="component" value="Unassembled WGS sequence"/>
</dbReference>
<dbReference type="InterPro" id="IPR000160">
    <property type="entry name" value="GGDEF_dom"/>
</dbReference>
<dbReference type="NCBIfam" id="TIGR00254">
    <property type="entry name" value="GGDEF"/>
    <property type="match status" value="1"/>
</dbReference>
<dbReference type="CDD" id="cd01948">
    <property type="entry name" value="EAL"/>
    <property type="match status" value="1"/>
</dbReference>
<dbReference type="Pfam" id="PF00990">
    <property type="entry name" value="GGDEF"/>
    <property type="match status" value="1"/>
</dbReference>